<dbReference type="Gene3D" id="1.20.930.20">
    <property type="entry name" value="Adaptor protein Cbl, N-terminal domain"/>
    <property type="match status" value="1"/>
</dbReference>
<dbReference type="CDD" id="cd21037">
    <property type="entry name" value="MLKL_NTD"/>
    <property type="match status" value="1"/>
</dbReference>
<comment type="caution">
    <text evidence="9">The sequence shown here is derived from an EMBL/GenBank/DDBJ whole genome shotgun (WGS) entry which is preliminary data.</text>
</comment>
<evidence type="ECO:0000256" key="3">
    <source>
        <dbReference type="ARBA" id="ARBA00022741"/>
    </source>
</evidence>
<sequence length="395" mass="44998">MMDGLQTTSAIAQVAGVDALSLITMIMRAANTAIQNKKTCLELAKQVEQIRELLRSLEEQPGTSIMRRAETSAPLLDLHETLRRACVLVESCQQGGCVRQFCAGGARAARLRDVQGKIDSFLRLFPIISYLDSTRLLVHGQLHGNDVTLKKHSVISSAQQLPWSMSTYELFRNEVKILPKLQHKNIVKLVGFCAERRERVLVYEYMQNGSLEDLIFVRMTAGPTVDWPTRFRIIEGIAQEYMKNGTFSVKTDVYSFGVILLEVISGKRWTKSLQDTYYRDLLTWAFKGTAWCGKKLKLRLKDFMHPSIHRVSFCGRTMPRCLSFPARRSILLQQKEIIRCVRVALLCIQENPQRRPDMPEAARMLRPRKAKVSLPRRPGYATETSMYVGDRSTTP</sequence>
<evidence type="ECO:0000256" key="4">
    <source>
        <dbReference type="ARBA" id="ARBA00022777"/>
    </source>
</evidence>
<feature type="domain" description="MCAfunc" evidence="8">
    <location>
        <begin position="22"/>
        <end position="136"/>
    </location>
</feature>
<keyword evidence="10" id="KW-1185">Reference proteome</keyword>
<keyword evidence="5" id="KW-0067">ATP-binding</keyword>
<dbReference type="SUPFAM" id="SSF56112">
    <property type="entry name" value="Protein kinase-like (PK-like)"/>
    <property type="match status" value="1"/>
</dbReference>
<dbReference type="EMBL" id="BQKI01000077">
    <property type="protein sequence ID" value="GJN24987.1"/>
    <property type="molecule type" value="Genomic_DNA"/>
</dbReference>
<dbReference type="PANTHER" id="PTHR27002">
    <property type="entry name" value="RECEPTOR-LIKE SERINE/THREONINE-PROTEIN KINASE SD1-8"/>
    <property type="match status" value="1"/>
</dbReference>
<reference evidence="9" key="1">
    <citation type="journal article" date="2018" name="DNA Res.">
        <title>Multiple hybrid de novo genome assembly of finger millet, an orphan allotetraploid crop.</title>
        <authorList>
            <person name="Hatakeyama M."/>
            <person name="Aluri S."/>
            <person name="Balachadran M.T."/>
            <person name="Sivarajan S.R."/>
            <person name="Patrignani A."/>
            <person name="Gruter S."/>
            <person name="Poveda L."/>
            <person name="Shimizu-Inatsugi R."/>
            <person name="Baeten J."/>
            <person name="Francoijs K.J."/>
            <person name="Nataraja K.N."/>
            <person name="Reddy Y.A.N."/>
            <person name="Phadnis S."/>
            <person name="Ravikumar R.L."/>
            <person name="Schlapbach R."/>
            <person name="Sreeman S.M."/>
            <person name="Shimizu K.K."/>
        </authorList>
    </citation>
    <scope>NUCLEOTIDE SEQUENCE</scope>
</reference>
<keyword evidence="1" id="KW-0723">Serine/threonine-protein kinase</keyword>
<dbReference type="Pfam" id="PF07714">
    <property type="entry name" value="PK_Tyr_Ser-Thr"/>
    <property type="match status" value="2"/>
</dbReference>
<name>A0AAV5ERB8_ELECO</name>
<dbReference type="InterPro" id="IPR036537">
    <property type="entry name" value="Adaptor_Cbl_N_dom_sf"/>
</dbReference>
<dbReference type="Proteomes" id="UP001054889">
    <property type="component" value="Unassembled WGS sequence"/>
</dbReference>
<dbReference type="InterPro" id="IPR059179">
    <property type="entry name" value="MLKL-like_MCAfunc"/>
</dbReference>
<dbReference type="InterPro" id="IPR001245">
    <property type="entry name" value="Ser-Thr/Tyr_kinase_cat_dom"/>
</dbReference>
<keyword evidence="2" id="KW-0808">Transferase</keyword>
<evidence type="ECO:0008006" key="11">
    <source>
        <dbReference type="Google" id="ProtNLM"/>
    </source>
</evidence>
<evidence type="ECO:0000256" key="1">
    <source>
        <dbReference type="ARBA" id="ARBA00022527"/>
    </source>
</evidence>
<dbReference type="GO" id="GO:0005886">
    <property type="term" value="C:plasma membrane"/>
    <property type="evidence" value="ECO:0007669"/>
    <property type="project" value="TreeGrafter"/>
</dbReference>
<dbReference type="Pfam" id="PF19584">
    <property type="entry name" value="MCAfunc"/>
    <property type="match status" value="1"/>
</dbReference>
<evidence type="ECO:0000313" key="9">
    <source>
        <dbReference type="EMBL" id="GJN24987.1"/>
    </source>
</evidence>
<dbReference type="Gene3D" id="1.10.510.10">
    <property type="entry name" value="Transferase(Phosphotransferase) domain 1"/>
    <property type="match status" value="2"/>
</dbReference>
<evidence type="ECO:0000256" key="6">
    <source>
        <dbReference type="SAM" id="MobiDB-lite"/>
    </source>
</evidence>
<reference evidence="9" key="2">
    <citation type="submission" date="2021-12" db="EMBL/GenBank/DDBJ databases">
        <title>Resequencing data analysis of finger millet.</title>
        <authorList>
            <person name="Hatakeyama M."/>
            <person name="Aluri S."/>
            <person name="Balachadran M.T."/>
            <person name="Sivarajan S.R."/>
            <person name="Poveda L."/>
            <person name="Shimizu-Inatsugi R."/>
            <person name="Schlapbach R."/>
            <person name="Sreeman S.M."/>
            <person name="Shimizu K.K."/>
        </authorList>
    </citation>
    <scope>NUCLEOTIDE SEQUENCE</scope>
</reference>
<dbReference type="PANTHER" id="PTHR27002:SF883">
    <property type="entry name" value="PROTEIN KINASE DOMAIN-CONTAINING PROTEIN"/>
    <property type="match status" value="1"/>
</dbReference>
<dbReference type="InterPro" id="IPR045766">
    <property type="entry name" value="MCAfunc"/>
</dbReference>
<proteinExistence type="predicted"/>
<feature type="domain" description="Serine-threonine/tyrosine-protein kinase catalytic" evidence="7">
    <location>
        <begin position="237"/>
        <end position="273"/>
    </location>
</feature>
<evidence type="ECO:0000256" key="5">
    <source>
        <dbReference type="ARBA" id="ARBA00022840"/>
    </source>
</evidence>
<evidence type="ECO:0000259" key="7">
    <source>
        <dbReference type="Pfam" id="PF07714"/>
    </source>
</evidence>
<feature type="region of interest" description="Disordered" evidence="6">
    <location>
        <begin position="366"/>
        <end position="395"/>
    </location>
</feature>
<keyword evidence="4" id="KW-0418">Kinase</keyword>
<dbReference type="GO" id="GO:0007166">
    <property type="term" value="P:cell surface receptor signaling pathway"/>
    <property type="evidence" value="ECO:0007669"/>
    <property type="project" value="InterPro"/>
</dbReference>
<feature type="domain" description="Serine-threonine/tyrosine-protein kinase catalytic" evidence="7">
    <location>
        <begin position="167"/>
        <end position="215"/>
    </location>
</feature>
<keyword evidence="3" id="KW-0547">Nucleotide-binding</keyword>
<dbReference type="InterPro" id="IPR011009">
    <property type="entry name" value="Kinase-like_dom_sf"/>
</dbReference>
<dbReference type="GO" id="GO:0004674">
    <property type="term" value="F:protein serine/threonine kinase activity"/>
    <property type="evidence" value="ECO:0007669"/>
    <property type="project" value="UniProtKB-KW"/>
</dbReference>
<gene>
    <name evidence="9" type="primary">gb12767</name>
    <name evidence="9" type="ORF">PR202_gb12767</name>
</gene>
<evidence type="ECO:0000256" key="2">
    <source>
        <dbReference type="ARBA" id="ARBA00022679"/>
    </source>
</evidence>
<dbReference type="GO" id="GO:0005524">
    <property type="term" value="F:ATP binding"/>
    <property type="evidence" value="ECO:0007669"/>
    <property type="project" value="UniProtKB-KW"/>
</dbReference>
<dbReference type="AlphaFoldDB" id="A0AAV5ERB8"/>
<accession>A0AAV5ERB8</accession>
<protein>
    <recommendedName>
        <fullName evidence="11">Protein kinase domain-containing protein</fullName>
    </recommendedName>
</protein>
<organism evidence="9 10">
    <name type="scientific">Eleusine coracana subsp. coracana</name>
    <dbReference type="NCBI Taxonomy" id="191504"/>
    <lineage>
        <taxon>Eukaryota</taxon>
        <taxon>Viridiplantae</taxon>
        <taxon>Streptophyta</taxon>
        <taxon>Embryophyta</taxon>
        <taxon>Tracheophyta</taxon>
        <taxon>Spermatophyta</taxon>
        <taxon>Magnoliopsida</taxon>
        <taxon>Liliopsida</taxon>
        <taxon>Poales</taxon>
        <taxon>Poaceae</taxon>
        <taxon>PACMAD clade</taxon>
        <taxon>Chloridoideae</taxon>
        <taxon>Cynodonteae</taxon>
        <taxon>Eleusininae</taxon>
        <taxon>Eleusine</taxon>
    </lineage>
</organism>
<evidence type="ECO:0000313" key="10">
    <source>
        <dbReference type="Proteomes" id="UP001054889"/>
    </source>
</evidence>
<evidence type="ECO:0000259" key="8">
    <source>
        <dbReference type="Pfam" id="PF19584"/>
    </source>
</evidence>